<feature type="compositionally biased region" description="Basic and acidic residues" evidence="1">
    <location>
        <begin position="22"/>
        <end position="36"/>
    </location>
</feature>
<evidence type="ECO:0000313" key="3">
    <source>
        <dbReference type="Proteomes" id="UP000198823"/>
    </source>
</evidence>
<dbReference type="OrthoDB" id="2991628at2"/>
<dbReference type="STRING" id="426756.SAMN04488126_12812"/>
<evidence type="ECO:0000313" key="2">
    <source>
        <dbReference type="EMBL" id="SDE89895.1"/>
    </source>
</evidence>
<reference evidence="2 3" key="1">
    <citation type="submission" date="2016-10" db="EMBL/GenBank/DDBJ databases">
        <authorList>
            <person name="de Groot N.N."/>
        </authorList>
    </citation>
    <scope>NUCLEOTIDE SEQUENCE [LARGE SCALE GENOMIC DNA]</scope>
    <source>
        <strain evidence="2 3">CGMCC 1.6762</strain>
    </source>
</reference>
<evidence type="ECO:0000256" key="1">
    <source>
        <dbReference type="SAM" id="MobiDB-lite"/>
    </source>
</evidence>
<dbReference type="Proteomes" id="UP000198823">
    <property type="component" value="Unassembled WGS sequence"/>
</dbReference>
<dbReference type="AlphaFoldDB" id="A0A1G7GP14"/>
<dbReference type="EMBL" id="FNAR01000028">
    <property type="protein sequence ID" value="SDE89895.1"/>
    <property type="molecule type" value="Genomic_DNA"/>
</dbReference>
<sequence>MKEGTYVLGEMKPAGRPGNSGRAERGGWKPWTDEKRANADDAEEEFELSDGSSIVLSSEDNVESLITLLSLEAGPYRNETKEYGDRKYTAWVKLKSLGVTVATLNLGNHYSVGTYGLKMRYCSIAGTTGTALTNVDASCEVTDAKAEKVGYDMNATGTYKLTGKVNNGYIQIFSTIKLAKWNKTKKTVYVNQKYSYQD</sequence>
<dbReference type="RefSeq" id="WP_143020605.1">
    <property type="nucleotide sequence ID" value="NZ_FNAR01000028.1"/>
</dbReference>
<organism evidence="2 3">
    <name type="scientific">Bhargavaea beijingensis</name>
    <dbReference type="NCBI Taxonomy" id="426756"/>
    <lineage>
        <taxon>Bacteria</taxon>
        <taxon>Bacillati</taxon>
        <taxon>Bacillota</taxon>
        <taxon>Bacilli</taxon>
        <taxon>Bacillales</taxon>
        <taxon>Caryophanaceae</taxon>
        <taxon>Bhargavaea</taxon>
    </lineage>
</organism>
<gene>
    <name evidence="2" type="ORF">SAMN04488126_12812</name>
</gene>
<accession>A0A1G7GP14</accession>
<protein>
    <submittedName>
        <fullName evidence="2">Uncharacterized protein</fullName>
    </submittedName>
</protein>
<feature type="region of interest" description="Disordered" evidence="1">
    <location>
        <begin position="1"/>
        <end position="36"/>
    </location>
</feature>
<proteinExistence type="predicted"/>
<name>A0A1G7GP14_9BACL</name>